<keyword evidence="5" id="KW-0534">Nitrate assimilation</keyword>
<feature type="transmembrane region" description="Helical" evidence="8">
    <location>
        <begin position="452"/>
        <end position="471"/>
    </location>
</feature>
<evidence type="ECO:0000256" key="7">
    <source>
        <dbReference type="SAM" id="MobiDB-lite"/>
    </source>
</evidence>
<gene>
    <name evidence="9" type="ORF">KFL_001640120</name>
</gene>
<keyword evidence="4 8" id="KW-1133">Transmembrane helix</keyword>
<keyword evidence="10" id="KW-1185">Reference proteome</keyword>
<dbReference type="PANTHER" id="PTHR23515">
    <property type="entry name" value="HIGH-AFFINITY NITRATE TRANSPORTER 2.3"/>
    <property type="match status" value="1"/>
</dbReference>
<dbReference type="GO" id="GO:0042128">
    <property type="term" value="P:nitrate assimilation"/>
    <property type="evidence" value="ECO:0007669"/>
    <property type="project" value="UniProtKB-KW"/>
</dbReference>
<organism evidence="9 10">
    <name type="scientific">Klebsormidium nitens</name>
    <name type="common">Green alga</name>
    <name type="synonym">Ulothrix nitens</name>
    <dbReference type="NCBI Taxonomy" id="105231"/>
    <lineage>
        <taxon>Eukaryota</taxon>
        <taxon>Viridiplantae</taxon>
        <taxon>Streptophyta</taxon>
        <taxon>Klebsormidiophyceae</taxon>
        <taxon>Klebsormidiales</taxon>
        <taxon>Klebsormidiaceae</taxon>
        <taxon>Klebsormidium</taxon>
    </lineage>
</organism>
<protein>
    <submittedName>
        <fullName evidence="9">Nitrate transporter 2 family protein</fullName>
    </submittedName>
</protein>
<dbReference type="Pfam" id="PF07690">
    <property type="entry name" value="MFS_1"/>
    <property type="match status" value="1"/>
</dbReference>
<feature type="transmembrane region" description="Helical" evidence="8">
    <location>
        <begin position="235"/>
        <end position="255"/>
    </location>
</feature>
<evidence type="ECO:0000313" key="10">
    <source>
        <dbReference type="Proteomes" id="UP000054558"/>
    </source>
</evidence>
<evidence type="ECO:0000256" key="2">
    <source>
        <dbReference type="ARBA" id="ARBA00008432"/>
    </source>
</evidence>
<dbReference type="OMA" id="TAAPIHF"/>
<comment type="subcellular location">
    <subcellularLocation>
        <location evidence="1">Membrane</location>
        <topology evidence="1">Multi-pass membrane protein</topology>
    </subcellularLocation>
</comment>
<dbReference type="Gene3D" id="1.20.1250.20">
    <property type="entry name" value="MFS general substrate transporter like domains"/>
    <property type="match status" value="2"/>
</dbReference>
<dbReference type="STRING" id="105231.A0A0U9HRU3"/>
<dbReference type="EMBL" id="DF237113">
    <property type="protein sequence ID" value="GAQ83837.1"/>
    <property type="molecule type" value="Genomic_DNA"/>
</dbReference>
<dbReference type="OrthoDB" id="434240at2759"/>
<feature type="compositionally biased region" description="Basic and acidic residues" evidence="7">
    <location>
        <begin position="500"/>
        <end position="523"/>
    </location>
</feature>
<evidence type="ECO:0000256" key="1">
    <source>
        <dbReference type="ARBA" id="ARBA00004141"/>
    </source>
</evidence>
<comment type="similarity">
    <text evidence="2">Belongs to the major facilitator superfamily. Nitrate/nitrite porter (TC 2.A.1.8) family.</text>
</comment>
<keyword evidence="6 8" id="KW-0472">Membrane</keyword>
<dbReference type="AlphaFoldDB" id="A0A0U9HRU3"/>
<reference evidence="9 10" key="1">
    <citation type="journal article" date="2014" name="Nat. Commun.">
        <title>Klebsormidium flaccidum genome reveals primary factors for plant terrestrial adaptation.</title>
        <authorList>
            <person name="Hori K."/>
            <person name="Maruyama F."/>
            <person name="Fujisawa T."/>
            <person name="Togashi T."/>
            <person name="Yamamoto N."/>
            <person name="Seo M."/>
            <person name="Sato S."/>
            <person name="Yamada T."/>
            <person name="Mori H."/>
            <person name="Tajima N."/>
            <person name="Moriyama T."/>
            <person name="Ikeuchi M."/>
            <person name="Watanabe M."/>
            <person name="Wada H."/>
            <person name="Kobayashi K."/>
            <person name="Saito M."/>
            <person name="Masuda T."/>
            <person name="Sasaki-Sekimoto Y."/>
            <person name="Mashiguchi K."/>
            <person name="Awai K."/>
            <person name="Shimojima M."/>
            <person name="Masuda S."/>
            <person name="Iwai M."/>
            <person name="Nobusawa T."/>
            <person name="Narise T."/>
            <person name="Kondo S."/>
            <person name="Saito H."/>
            <person name="Sato R."/>
            <person name="Murakawa M."/>
            <person name="Ihara Y."/>
            <person name="Oshima-Yamada Y."/>
            <person name="Ohtaka K."/>
            <person name="Satoh M."/>
            <person name="Sonobe K."/>
            <person name="Ishii M."/>
            <person name="Ohtani R."/>
            <person name="Kanamori-Sato M."/>
            <person name="Honoki R."/>
            <person name="Miyazaki D."/>
            <person name="Mochizuki H."/>
            <person name="Umetsu J."/>
            <person name="Higashi K."/>
            <person name="Shibata D."/>
            <person name="Kamiya Y."/>
            <person name="Sato N."/>
            <person name="Nakamura Y."/>
            <person name="Tabata S."/>
            <person name="Ida S."/>
            <person name="Kurokawa K."/>
            <person name="Ohta H."/>
        </authorList>
    </citation>
    <scope>NUCLEOTIDE SEQUENCE [LARGE SCALE GENOMIC DNA]</scope>
    <source>
        <strain evidence="9 10">NIES-2285</strain>
    </source>
</reference>
<feature type="transmembrane region" description="Helical" evidence="8">
    <location>
        <begin position="164"/>
        <end position="183"/>
    </location>
</feature>
<feature type="region of interest" description="Disordered" evidence="7">
    <location>
        <begin position="500"/>
        <end position="528"/>
    </location>
</feature>
<name>A0A0U9HRU3_KLENI</name>
<dbReference type="SUPFAM" id="SSF103473">
    <property type="entry name" value="MFS general substrate transporter"/>
    <property type="match status" value="1"/>
</dbReference>
<dbReference type="InterPro" id="IPR011701">
    <property type="entry name" value="MFS"/>
</dbReference>
<feature type="transmembrane region" description="Helical" evidence="8">
    <location>
        <begin position="323"/>
        <end position="340"/>
    </location>
</feature>
<feature type="transmembrane region" description="Helical" evidence="8">
    <location>
        <begin position="76"/>
        <end position="95"/>
    </location>
</feature>
<dbReference type="GO" id="GO:0005886">
    <property type="term" value="C:plasma membrane"/>
    <property type="evidence" value="ECO:0000318"/>
    <property type="project" value="GO_Central"/>
</dbReference>
<feature type="transmembrane region" description="Helical" evidence="8">
    <location>
        <begin position="388"/>
        <end position="412"/>
    </location>
</feature>
<accession>A0A0U9HRU3</accession>
<dbReference type="FunFam" id="1.20.1250.20:FF:000053">
    <property type="entry name" value="Nitrate transporter 2.1"/>
    <property type="match status" value="1"/>
</dbReference>
<dbReference type="GO" id="GO:0015706">
    <property type="term" value="P:nitrate transmembrane transport"/>
    <property type="evidence" value="ECO:0000318"/>
    <property type="project" value="GO_Central"/>
</dbReference>
<feature type="transmembrane region" description="Helical" evidence="8">
    <location>
        <begin position="107"/>
        <end position="126"/>
    </location>
</feature>
<feature type="region of interest" description="Disordered" evidence="7">
    <location>
        <begin position="1"/>
        <end position="21"/>
    </location>
</feature>
<evidence type="ECO:0000256" key="8">
    <source>
        <dbReference type="SAM" id="Phobius"/>
    </source>
</evidence>
<dbReference type="CDD" id="cd17341">
    <property type="entry name" value="MFS_NRT2_like"/>
    <property type="match status" value="1"/>
</dbReference>
<dbReference type="InterPro" id="IPR044772">
    <property type="entry name" value="NO3_transporter"/>
</dbReference>
<feature type="transmembrane region" description="Helical" evidence="8">
    <location>
        <begin position="361"/>
        <end position="382"/>
    </location>
</feature>
<proteinExistence type="inferred from homology"/>
<evidence type="ECO:0000256" key="3">
    <source>
        <dbReference type="ARBA" id="ARBA00022692"/>
    </source>
</evidence>
<evidence type="ECO:0000313" key="9">
    <source>
        <dbReference type="EMBL" id="GAQ83837.1"/>
    </source>
</evidence>
<feature type="transmembrane region" description="Helical" evidence="8">
    <location>
        <begin position="419"/>
        <end position="440"/>
    </location>
</feature>
<dbReference type="InterPro" id="IPR036259">
    <property type="entry name" value="MFS_trans_sf"/>
</dbReference>
<sequence length="550" mass="58966">MAEQTSSNIGMDAKGAPGSSMKGVTGKESTFGYHDALAAQANAEKLGFDLPVDSEHKATRMKIFSVAMPHMRAFHLSWLAFFIAFTSTFAAPPLVPIIRDNLDMDKFQLANSAIASVSGAIFSRVIMGGVCDLVGPRFGHSFLMMLTAPAVFSMAAVHTATGYLICRMCIGFSLATFVSTQFWMSSMFTPKIVGVANGASAGWGNLGGGATQLIMPLLFTIISKCGLPDFEAWRVSFLIPGCMHILIGFLCLQFAQDLPDGQYAALKGKGKAAQDKGWVVIYYALTNYRTWVMTLTYGYCFGVELTVDNVITNYYYDRFHVDLNTAGAIGASFGLMNFFSRPLGGILSDVAAKHFGMRGRIWHLWMIQTLGGVFCIILGKMANLGSSVILLLLFSFCCQAACGATFGVVPFVSRRSLGVISGLVGAGGSAGSAVTTAIFFGPKTTYATQDGIYYMGIMIVAVSSLLLTLWFPQWGGMFIPASKKPTATEEEYYASEYSKGEREQGLHDGAMKFAENSKGERGPSKAAAAAAAEKDLGIYGKSSVRDAAKV</sequence>
<keyword evidence="3 8" id="KW-0812">Transmembrane</keyword>
<dbReference type="Proteomes" id="UP000054558">
    <property type="component" value="Unassembled WGS sequence"/>
</dbReference>
<evidence type="ECO:0000256" key="6">
    <source>
        <dbReference type="ARBA" id="ARBA00023136"/>
    </source>
</evidence>
<evidence type="ECO:0000256" key="4">
    <source>
        <dbReference type="ARBA" id="ARBA00022989"/>
    </source>
</evidence>
<dbReference type="GO" id="GO:0015112">
    <property type="term" value="F:nitrate transmembrane transporter activity"/>
    <property type="evidence" value="ECO:0000318"/>
    <property type="project" value="GO_Central"/>
</dbReference>
<feature type="transmembrane region" description="Helical" evidence="8">
    <location>
        <begin position="203"/>
        <end position="223"/>
    </location>
</feature>
<evidence type="ECO:0000256" key="5">
    <source>
        <dbReference type="ARBA" id="ARBA00023063"/>
    </source>
</evidence>